<keyword evidence="1" id="KW-0449">Lipoprotein</keyword>
<name>J9GR09_9ZZZZ</name>
<dbReference type="AlphaFoldDB" id="J9GR09"/>
<dbReference type="EMBL" id="AMCI01001637">
    <property type="protein sequence ID" value="EJX04938.1"/>
    <property type="molecule type" value="Genomic_DNA"/>
</dbReference>
<sequence length="410" mass="48205">MRERTSERSVWHIYCKLWFSFFGMLLIPIVTQAQDSGGQTTDSLVQMGFENVRWTDTPEERVYVIENNVYKLQGVGIAQAVDIIQRYGLPMNKPCRLIITHFNVPQISLTYHPKIGEPAMREDWQVSYDLGKSWNAVKKEKKKNSSLFKVDILVYPQLSYMNMIITQIYQVLFQLSPAVEVSLWPGGKFSAQVRIPIYNDGYGSLQDRVHPGHITLSQRFRLPFNIFGKATVGYFNADRWGADLSFFYPFRDQRFSLDARFSYVGIGFWDGFQIHYDNNMQTTWSVGANFYWPRYNTQFSIKGEKYLRKEKGIKFEMIRHFRYASIGFYAMKAEHAKSNGGFRFQVALPWYKMKRRKYIPRVNLSNNMGIIYNAGNERKYYKEFKAEASDNIMEKNSFNPYFIKSELTNY</sequence>
<proteinExistence type="predicted"/>
<protein>
    <submittedName>
        <fullName evidence="1">Protein containing DUF940, bacterial membrane lipoprotein putative</fullName>
    </submittedName>
</protein>
<accession>J9GR09</accession>
<comment type="caution">
    <text evidence="1">The sequence shown here is derived from an EMBL/GenBank/DDBJ whole genome shotgun (WGS) entry which is preliminary data.</text>
</comment>
<evidence type="ECO:0000313" key="1">
    <source>
        <dbReference type="EMBL" id="EJX04938.1"/>
    </source>
</evidence>
<reference evidence="1" key="1">
    <citation type="journal article" date="2012" name="PLoS ONE">
        <title>Gene sets for utilization of primary and secondary nutrition supplies in the distal gut of endangered iberian lynx.</title>
        <authorList>
            <person name="Alcaide M."/>
            <person name="Messina E."/>
            <person name="Richter M."/>
            <person name="Bargiela R."/>
            <person name="Peplies J."/>
            <person name="Huws S.A."/>
            <person name="Newbold C.J."/>
            <person name="Golyshin P.N."/>
            <person name="Simon M.A."/>
            <person name="Lopez G."/>
            <person name="Yakimov M.M."/>
            <person name="Ferrer M."/>
        </authorList>
    </citation>
    <scope>NUCLEOTIDE SEQUENCE</scope>
</reference>
<gene>
    <name evidence="1" type="ORF">EVA_06954</name>
</gene>
<organism evidence="1">
    <name type="scientific">gut metagenome</name>
    <dbReference type="NCBI Taxonomy" id="749906"/>
    <lineage>
        <taxon>unclassified sequences</taxon>
        <taxon>metagenomes</taxon>
        <taxon>organismal metagenomes</taxon>
    </lineage>
</organism>